<sequence length="265" mass="31168">MLWSSFTEKDGWPLTTETYVQQIVSMLEPHRNEVNAVPMQAYMKDQFPFLGIRTPERRRLTRQIFNDIGIPDANDLRAVILRLWDMPQREYQYVSLSILDKFKTRFSVYHIELLEYTISHKSWWDTVDDIASHLVGHYFTLFPEQMTTYLAKWLSANNMWLQRTAILCQLGWKGRTNENILYDTIEKCSRSKEFFIRKAIGWALREYSKTNPSSVRAYVESHPELSGLSRREALKVIERSIDSPGTESSDDDPWGTPHVRQIVPK</sequence>
<reference evidence="2 3" key="1">
    <citation type="journal article" date="2024" name="Int. J. Mol. Sci.">
        <title>Exploration of Alicyclobacillus spp. Genome in Search of Antibiotic Resistance.</title>
        <authorList>
            <person name="Bucka-Kolendo J."/>
            <person name="Kiousi D.E."/>
            <person name="Dekowska A."/>
            <person name="Mikolajczuk-Szczyrba A."/>
            <person name="Karadedos D.M."/>
            <person name="Michael P."/>
            <person name="Galanis A."/>
            <person name="Sokolowska B."/>
        </authorList>
    </citation>
    <scope>NUCLEOTIDE SEQUENCE [LARGE SCALE GENOMIC DNA]</scope>
    <source>
        <strain evidence="2 3">KKP 3000</strain>
    </source>
</reference>
<comment type="caution">
    <text evidence="2">The sequence shown here is derived from an EMBL/GenBank/DDBJ whole genome shotgun (WGS) entry which is preliminary data.</text>
</comment>
<proteinExistence type="predicted"/>
<evidence type="ECO:0000256" key="1">
    <source>
        <dbReference type="SAM" id="MobiDB-lite"/>
    </source>
</evidence>
<name>A0ABV5A9M5_9BACL</name>
<evidence type="ECO:0000313" key="2">
    <source>
        <dbReference type="EMBL" id="MFB5188980.1"/>
    </source>
</evidence>
<feature type="region of interest" description="Disordered" evidence="1">
    <location>
        <begin position="239"/>
        <end position="265"/>
    </location>
</feature>
<dbReference type="Gene3D" id="1.25.10.90">
    <property type="match status" value="1"/>
</dbReference>
<protein>
    <submittedName>
        <fullName evidence="2">DNA alkylation repair protein</fullName>
    </submittedName>
</protein>
<dbReference type="EMBL" id="JBDXSU010000001">
    <property type="protein sequence ID" value="MFB5188980.1"/>
    <property type="molecule type" value="Genomic_DNA"/>
</dbReference>
<evidence type="ECO:0000313" key="3">
    <source>
        <dbReference type="Proteomes" id="UP001579974"/>
    </source>
</evidence>
<dbReference type="PANTHER" id="PTHR34070:SF1">
    <property type="entry name" value="DNA ALKYLATION REPAIR PROTEIN"/>
    <property type="match status" value="1"/>
</dbReference>
<dbReference type="Proteomes" id="UP001579974">
    <property type="component" value="Unassembled WGS sequence"/>
</dbReference>
<dbReference type="RefSeq" id="WP_275475802.1">
    <property type="nucleotide sequence ID" value="NZ_CP162940.1"/>
</dbReference>
<dbReference type="CDD" id="cd07064">
    <property type="entry name" value="AlkD_like_1"/>
    <property type="match status" value="1"/>
</dbReference>
<dbReference type="InterPro" id="IPR014825">
    <property type="entry name" value="DNA_alkylation"/>
</dbReference>
<keyword evidence="3" id="KW-1185">Reference proteome</keyword>
<gene>
    <name evidence="2" type="ORF">KKP3000_001419</name>
</gene>
<dbReference type="InterPro" id="IPR016024">
    <property type="entry name" value="ARM-type_fold"/>
</dbReference>
<dbReference type="SUPFAM" id="SSF48371">
    <property type="entry name" value="ARM repeat"/>
    <property type="match status" value="1"/>
</dbReference>
<accession>A0ABV5A9M5</accession>
<dbReference type="PANTHER" id="PTHR34070">
    <property type="entry name" value="ARMADILLO-TYPE FOLD"/>
    <property type="match status" value="1"/>
</dbReference>
<dbReference type="Pfam" id="PF08713">
    <property type="entry name" value="DNA_alkylation"/>
    <property type="match status" value="1"/>
</dbReference>
<organism evidence="2 3">
    <name type="scientific">Alicyclobacillus fastidiosus</name>
    <dbReference type="NCBI Taxonomy" id="392011"/>
    <lineage>
        <taxon>Bacteria</taxon>
        <taxon>Bacillati</taxon>
        <taxon>Bacillota</taxon>
        <taxon>Bacilli</taxon>
        <taxon>Bacillales</taxon>
        <taxon>Alicyclobacillaceae</taxon>
        <taxon>Alicyclobacillus</taxon>
    </lineage>
</organism>